<dbReference type="Gene3D" id="1.20.1070.10">
    <property type="entry name" value="Rhodopsin 7-helix transmembrane proteins"/>
    <property type="match status" value="2"/>
</dbReference>
<feature type="compositionally biased region" description="Basic and acidic residues" evidence="9">
    <location>
        <begin position="467"/>
        <end position="479"/>
    </location>
</feature>
<dbReference type="PRINTS" id="PR00237">
    <property type="entry name" value="GPCRRHODOPSN"/>
</dbReference>
<keyword evidence="5 10" id="KW-0472">Membrane</keyword>
<feature type="transmembrane region" description="Helical" evidence="10">
    <location>
        <begin position="61"/>
        <end position="85"/>
    </location>
</feature>
<feature type="transmembrane region" description="Helical" evidence="10">
    <location>
        <begin position="177"/>
        <end position="198"/>
    </location>
</feature>
<comment type="subcellular location">
    <subcellularLocation>
        <location evidence="1">Membrane</location>
        <topology evidence="1">Multi-pass membrane protein</topology>
    </subcellularLocation>
</comment>
<reference evidence="13" key="1">
    <citation type="submission" date="2013-11" db="EMBL/GenBank/DDBJ databases">
        <title>The genomic landscape of the Guanapo guppy.</title>
        <authorList>
            <person name="Kuenstner A."/>
            <person name="Dreyer C."/>
        </authorList>
    </citation>
    <scope>NUCLEOTIDE SEQUENCE</scope>
    <source>
        <strain evidence="13">Guanapo</strain>
    </source>
</reference>
<dbReference type="OMA" id="GAWKVCA"/>
<dbReference type="InterPro" id="IPR000276">
    <property type="entry name" value="GPCR_Rhodpsn"/>
</dbReference>
<dbReference type="OrthoDB" id="10008828at2759"/>
<dbReference type="Pfam" id="PF00001">
    <property type="entry name" value="7tm_1"/>
    <property type="match status" value="1"/>
</dbReference>
<evidence type="ECO:0000256" key="6">
    <source>
        <dbReference type="ARBA" id="ARBA00023170"/>
    </source>
</evidence>
<evidence type="ECO:0000256" key="9">
    <source>
        <dbReference type="SAM" id="MobiDB-lite"/>
    </source>
</evidence>
<feature type="transmembrane region" description="Helical" evidence="10">
    <location>
        <begin position="12"/>
        <end position="31"/>
    </location>
</feature>
<evidence type="ECO:0000256" key="10">
    <source>
        <dbReference type="SAM" id="Phobius"/>
    </source>
</evidence>
<feature type="transmembrane region" description="Helical" evidence="10">
    <location>
        <begin position="128"/>
        <end position="156"/>
    </location>
</feature>
<dbReference type="AlphaFoldDB" id="A0A3P9MW64"/>
<reference evidence="12" key="2">
    <citation type="submission" date="2025-08" db="UniProtKB">
        <authorList>
            <consortium name="Ensembl"/>
        </authorList>
    </citation>
    <scope>IDENTIFICATION</scope>
    <source>
        <strain evidence="12">Guanapo</strain>
    </source>
</reference>
<keyword evidence="6" id="KW-0675">Receptor</keyword>
<dbReference type="PROSITE" id="PS50262">
    <property type="entry name" value="G_PROTEIN_RECEP_F1_2"/>
    <property type="match status" value="1"/>
</dbReference>
<feature type="transmembrane region" description="Helical" evidence="10">
    <location>
        <begin position="331"/>
        <end position="356"/>
    </location>
</feature>
<evidence type="ECO:0000259" key="11">
    <source>
        <dbReference type="PROSITE" id="PS50262"/>
    </source>
</evidence>
<keyword evidence="4" id="KW-0297">G-protein coupled receptor</keyword>
<keyword evidence="7" id="KW-0807">Transducer</keyword>
<organism evidence="12 13">
    <name type="scientific">Poecilia reticulata</name>
    <name type="common">Guppy</name>
    <name type="synonym">Acanthophacelus reticulatus</name>
    <dbReference type="NCBI Taxonomy" id="8081"/>
    <lineage>
        <taxon>Eukaryota</taxon>
        <taxon>Metazoa</taxon>
        <taxon>Chordata</taxon>
        <taxon>Craniata</taxon>
        <taxon>Vertebrata</taxon>
        <taxon>Euteleostomi</taxon>
        <taxon>Actinopterygii</taxon>
        <taxon>Neopterygii</taxon>
        <taxon>Teleostei</taxon>
        <taxon>Neoteleostei</taxon>
        <taxon>Acanthomorphata</taxon>
        <taxon>Ovalentaria</taxon>
        <taxon>Atherinomorphae</taxon>
        <taxon>Cyprinodontiformes</taxon>
        <taxon>Poeciliidae</taxon>
        <taxon>Poeciliinae</taxon>
        <taxon>Poecilia</taxon>
    </lineage>
</organism>
<keyword evidence="13" id="KW-1185">Reference proteome</keyword>
<evidence type="ECO:0000256" key="8">
    <source>
        <dbReference type="ARBA" id="ARBA00025736"/>
    </source>
</evidence>
<evidence type="ECO:0000256" key="5">
    <source>
        <dbReference type="ARBA" id="ARBA00023136"/>
    </source>
</evidence>
<feature type="transmembrane region" description="Helical" evidence="10">
    <location>
        <begin position="368"/>
        <end position="390"/>
    </location>
</feature>
<accession>A0A3P9MW64</accession>
<feature type="region of interest" description="Disordered" evidence="9">
    <location>
        <begin position="436"/>
        <end position="479"/>
    </location>
</feature>
<protein>
    <submittedName>
        <fullName evidence="12">Prostaglandin D2 receptor 2</fullName>
    </submittedName>
</protein>
<dbReference type="Proteomes" id="UP000242638">
    <property type="component" value="Unassembled WGS sequence"/>
</dbReference>
<evidence type="ECO:0000256" key="7">
    <source>
        <dbReference type="ARBA" id="ARBA00023224"/>
    </source>
</evidence>
<evidence type="ECO:0000313" key="13">
    <source>
        <dbReference type="Proteomes" id="UP000242638"/>
    </source>
</evidence>
<keyword evidence="3 10" id="KW-1133">Transmembrane helix</keyword>
<dbReference type="SUPFAM" id="SSF81321">
    <property type="entry name" value="Family A G protein-coupled receptor-like"/>
    <property type="match status" value="1"/>
</dbReference>
<feature type="compositionally biased region" description="Low complexity" evidence="9">
    <location>
        <begin position="445"/>
        <end position="457"/>
    </location>
</feature>
<dbReference type="InterPro" id="IPR000826">
    <property type="entry name" value="Formyl_rcpt-rel"/>
</dbReference>
<dbReference type="KEGG" id="pret:103464092"/>
<dbReference type="GO" id="GO:0004930">
    <property type="term" value="F:G protein-coupled receptor activity"/>
    <property type="evidence" value="ECO:0007669"/>
    <property type="project" value="UniProtKB-KW"/>
</dbReference>
<evidence type="ECO:0000313" key="12">
    <source>
        <dbReference type="Ensembl" id="ENSPREP00000001587.1"/>
    </source>
</evidence>
<reference evidence="12" key="3">
    <citation type="submission" date="2025-09" db="UniProtKB">
        <authorList>
            <consortium name="Ensembl"/>
        </authorList>
    </citation>
    <scope>IDENTIFICATION</scope>
    <source>
        <strain evidence="12">Guanapo</strain>
    </source>
</reference>
<dbReference type="GO" id="GO:0007200">
    <property type="term" value="P:phospholipase C-activating G protein-coupled receptor signaling pathway"/>
    <property type="evidence" value="ECO:0007669"/>
    <property type="project" value="TreeGrafter"/>
</dbReference>
<dbReference type="GO" id="GO:0005886">
    <property type="term" value="C:plasma membrane"/>
    <property type="evidence" value="ECO:0007669"/>
    <property type="project" value="TreeGrafter"/>
</dbReference>
<dbReference type="PANTHER" id="PTHR24225">
    <property type="entry name" value="CHEMOTACTIC RECEPTOR"/>
    <property type="match status" value="1"/>
</dbReference>
<feature type="transmembrane region" description="Helical" evidence="10">
    <location>
        <begin position="97"/>
        <end position="122"/>
    </location>
</feature>
<name>A0A3P9MW64_POERE</name>
<dbReference type="Bgee" id="ENSPREG00000001193">
    <property type="expression patterns" value="Expressed in caudal fin"/>
</dbReference>
<proteinExistence type="inferred from homology"/>
<feature type="domain" description="G-protein coupled receptors family 1 profile" evidence="11">
    <location>
        <begin position="77"/>
        <end position="388"/>
    </location>
</feature>
<dbReference type="GO" id="GO:0004875">
    <property type="term" value="F:complement receptor activity"/>
    <property type="evidence" value="ECO:0007669"/>
    <property type="project" value="TreeGrafter"/>
</dbReference>
<dbReference type="InterPro" id="IPR017452">
    <property type="entry name" value="GPCR_Rhodpsn_7TM"/>
</dbReference>
<dbReference type="Ensembl" id="ENSPRET00000001629.1">
    <property type="protein sequence ID" value="ENSPREP00000001587.1"/>
    <property type="gene ID" value="ENSPREG00000001193.1"/>
</dbReference>
<dbReference type="GeneID" id="103464092"/>
<evidence type="ECO:0000256" key="3">
    <source>
        <dbReference type="ARBA" id="ARBA00022989"/>
    </source>
</evidence>
<dbReference type="GeneTree" id="ENSGT00940000162009"/>
<comment type="similarity">
    <text evidence="8">Belongs to the chemokine-like receptor (CMKLR) family.</text>
</comment>
<dbReference type="GO" id="GO:0007204">
    <property type="term" value="P:positive regulation of cytosolic calcium ion concentration"/>
    <property type="evidence" value="ECO:0007669"/>
    <property type="project" value="TreeGrafter"/>
</dbReference>
<keyword evidence="2 10" id="KW-0812">Transmembrane</keyword>
<dbReference type="PANTHER" id="PTHR24225:SF50">
    <property type="entry name" value="PROSTAGLANDIN D2 RECEPTOR 2-LIKE"/>
    <property type="match status" value="1"/>
</dbReference>
<feature type="transmembrane region" description="Helical" evidence="10">
    <location>
        <begin position="241"/>
        <end position="261"/>
    </location>
</feature>
<sequence>MRATKRRSTGEDLMLYAPVLQASHLLFNMAVTPSVPEGPLYCPLLDRMREDHLNNNTQVNLAVVCIHGIFSAVGILENALIIWVLGFRLRHRTVASIWMLNLAMSDFLATLTLPLFTFYFYSSHSWELGYPLCIVQTSIFFFNMFVSAFLLAAISLDRLLLVSKPVWSKNHRSVAGAWKVCALGWLWAALNTLPYSIFRSVIEKADRRNLCYHNFALYLSSKDSLEMDCNVRQGATAISKFLLAFFFPLVVIAGSYIKIALSLRNRHRRRKQSTGRLADTLTLPGCDAHSGMVKTNDVTSGSSFKSKLNNLSPVISSPSYQSLFSQSFTKMVTSVIAAFVLCWAPYHIFCILEMVAQYNEKIFKLVQVGLPVSATFAFLNPVLNPVLYVFSCPHFCVRIRQSLGAVFDGLVEEGGGLLTTPARNLQAYIKRRNSRDVSFAPPGSPKSSKSSSYQSPGAELPLPVLSKDLRDSQTDQTGK</sequence>
<evidence type="ECO:0000256" key="2">
    <source>
        <dbReference type="ARBA" id="ARBA00022692"/>
    </source>
</evidence>
<dbReference type="GO" id="GO:0006954">
    <property type="term" value="P:inflammatory response"/>
    <property type="evidence" value="ECO:0007669"/>
    <property type="project" value="TreeGrafter"/>
</dbReference>
<evidence type="ECO:0000256" key="4">
    <source>
        <dbReference type="ARBA" id="ARBA00023040"/>
    </source>
</evidence>
<dbReference type="RefSeq" id="XP_008406149.1">
    <property type="nucleotide sequence ID" value="XM_008407927.1"/>
</dbReference>
<evidence type="ECO:0000256" key="1">
    <source>
        <dbReference type="ARBA" id="ARBA00004141"/>
    </source>
</evidence>